<dbReference type="EnsemblMetazoa" id="HelroT176502">
    <property type="protein sequence ID" value="HelroP176502"/>
    <property type="gene ID" value="HelroG176502"/>
</dbReference>
<dbReference type="KEGG" id="hro:HELRODRAFT_176502"/>
<gene>
    <name evidence="6" type="primary">20205862</name>
    <name evidence="5" type="ORF">HELRODRAFT_176502</name>
</gene>
<dbReference type="GO" id="GO:0005680">
    <property type="term" value="C:anaphase-promoting complex"/>
    <property type="evidence" value="ECO:0000318"/>
    <property type="project" value="GO_Central"/>
</dbReference>
<dbReference type="FunCoup" id="T1FAL3">
    <property type="interactions" value="566"/>
</dbReference>
<dbReference type="InterPro" id="IPR011990">
    <property type="entry name" value="TPR-like_helical_dom_sf"/>
</dbReference>
<dbReference type="Proteomes" id="UP000015101">
    <property type="component" value="Unassembled WGS sequence"/>
</dbReference>
<dbReference type="PANTHER" id="PTHR12558">
    <property type="entry name" value="CELL DIVISION CYCLE 16,23,27"/>
    <property type="match status" value="1"/>
</dbReference>
<comment type="similarity">
    <text evidence="2">Belongs to the APC3/CDC27 family.</text>
</comment>
<dbReference type="GO" id="GO:0051301">
    <property type="term" value="P:cell division"/>
    <property type="evidence" value="ECO:0000318"/>
    <property type="project" value="GO_Central"/>
</dbReference>
<dbReference type="OMA" id="MGECYYY"/>
<dbReference type="CTD" id="20205862"/>
<dbReference type="SMART" id="SM00028">
    <property type="entry name" value="TPR"/>
    <property type="match status" value="5"/>
</dbReference>
<reference evidence="7" key="1">
    <citation type="submission" date="2012-12" db="EMBL/GenBank/DDBJ databases">
        <authorList>
            <person name="Hellsten U."/>
            <person name="Grimwood J."/>
            <person name="Chapman J.A."/>
            <person name="Shapiro H."/>
            <person name="Aerts A."/>
            <person name="Otillar R.P."/>
            <person name="Terry A.Y."/>
            <person name="Boore J.L."/>
            <person name="Simakov O."/>
            <person name="Marletaz F."/>
            <person name="Cho S.-J."/>
            <person name="Edsinger-Gonzales E."/>
            <person name="Havlak P."/>
            <person name="Kuo D.-H."/>
            <person name="Larsson T."/>
            <person name="Lv J."/>
            <person name="Arendt D."/>
            <person name="Savage R."/>
            <person name="Osoegawa K."/>
            <person name="de Jong P."/>
            <person name="Lindberg D.R."/>
            <person name="Seaver E.C."/>
            <person name="Weisblat D.A."/>
            <person name="Putnam N.H."/>
            <person name="Grigoriev I.V."/>
            <person name="Rokhsar D.S."/>
        </authorList>
    </citation>
    <scope>NUCLEOTIDE SEQUENCE</scope>
</reference>
<feature type="repeat" description="TPR" evidence="4">
    <location>
        <begin position="256"/>
        <end position="289"/>
    </location>
</feature>
<dbReference type="STRING" id="6412.T1FAL3"/>
<evidence type="ECO:0000256" key="2">
    <source>
        <dbReference type="ARBA" id="ARBA00038210"/>
    </source>
</evidence>
<dbReference type="SUPFAM" id="SSF48452">
    <property type="entry name" value="TPR-like"/>
    <property type="match status" value="1"/>
</dbReference>
<evidence type="ECO:0000313" key="7">
    <source>
        <dbReference type="Proteomes" id="UP000015101"/>
    </source>
</evidence>
<dbReference type="PROSITE" id="PS50005">
    <property type="entry name" value="TPR"/>
    <property type="match status" value="2"/>
</dbReference>
<evidence type="ECO:0000256" key="4">
    <source>
        <dbReference type="PROSITE-ProRule" id="PRU00339"/>
    </source>
</evidence>
<keyword evidence="1 4" id="KW-0802">TPR repeat</keyword>
<dbReference type="InterPro" id="IPR019734">
    <property type="entry name" value="TPR_rpt"/>
</dbReference>
<dbReference type="InParanoid" id="T1FAL3"/>
<dbReference type="HOGENOM" id="CLU_537796_0_0_1"/>
<dbReference type="GO" id="GO:0016567">
    <property type="term" value="P:protein ubiquitination"/>
    <property type="evidence" value="ECO:0000318"/>
    <property type="project" value="GO_Central"/>
</dbReference>
<dbReference type="GO" id="GO:0031145">
    <property type="term" value="P:anaphase-promoting complex-dependent catabolic process"/>
    <property type="evidence" value="ECO:0000318"/>
    <property type="project" value="GO_Central"/>
</dbReference>
<dbReference type="GO" id="GO:0005737">
    <property type="term" value="C:cytoplasm"/>
    <property type="evidence" value="ECO:0000318"/>
    <property type="project" value="GO_Central"/>
</dbReference>
<proteinExistence type="inferred from homology"/>
<organism evidence="6 7">
    <name type="scientific">Helobdella robusta</name>
    <name type="common">Californian leech</name>
    <dbReference type="NCBI Taxonomy" id="6412"/>
    <lineage>
        <taxon>Eukaryota</taxon>
        <taxon>Metazoa</taxon>
        <taxon>Spiralia</taxon>
        <taxon>Lophotrochozoa</taxon>
        <taxon>Annelida</taxon>
        <taxon>Clitellata</taxon>
        <taxon>Hirudinea</taxon>
        <taxon>Rhynchobdellida</taxon>
        <taxon>Glossiphoniidae</taxon>
        <taxon>Helobdella</taxon>
    </lineage>
</organism>
<dbReference type="EMBL" id="AMQM01005694">
    <property type="status" value="NOT_ANNOTATED_CDS"/>
    <property type="molecule type" value="Genomic_DNA"/>
</dbReference>
<reference evidence="6" key="3">
    <citation type="submission" date="2015-06" db="UniProtKB">
        <authorList>
            <consortium name="EnsemblMetazoa"/>
        </authorList>
    </citation>
    <scope>IDENTIFICATION</scope>
</reference>
<dbReference type="GeneID" id="20205862"/>
<dbReference type="Pfam" id="PF14559">
    <property type="entry name" value="TPR_19"/>
    <property type="match status" value="1"/>
</dbReference>
<dbReference type="Gene3D" id="1.25.40.10">
    <property type="entry name" value="Tetratricopeptide repeat domain"/>
    <property type="match status" value="3"/>
</dbReference>
<evidence type="ECO:0000256" key="3">
    <source>
        <dbReference type="ARBA" id="ARBA00039307"/>
    </source>
</evidence>
<evidence type="ECO:0000313" key="6">
    <source>
        <dbReference type="EnsemblMetazoa" id="HelroP176502"/>
    </source>
</evidence>
<feature type="repeat" description="TPR" evidence="4">
    <location>
        <begin position="42"/>
        <end position="75"/>
    </location>
</feature>
<dbReference type="AlphaFoldDB" id="T1FAL3"/>
<dbReference type="eggNOG" id="KOG1174">
    <property type="taxonomic scope" value="Eukaryota"/>
</dbReference>
<dbReference type="OrthoDB" id="308440at2759"/>
<dbReference type="PANTHER" id="PTHR12558:SF13">
    <property type="entry name" value="CELL DIVISION CYCLE PROTEIN 27 HOMOLOG"/>
    <property type="match status" value="1"/>
</dbReference>
<keyword evidence="7" id="KW-1185">Reference proteome</keyword>
<dbReference type="EMBL" id="AMQM01005693">
    <property type="status" value="NOT_ANNOTATED_CDS"/>
    <property type="molecule type" value="Genomic_DNA"/>
</dbReference>
<name>T1FAL3_HELRO</name>
<dbReference type="GO" id="GO:0007091">
    <property type="term" value="P:metaphase/anaphase transition of mitotic cell cycle"/>
    <property type="evidence" value="ECO:0000318"/>
    <property type="project" value="GO_Central"/>
</dbReference>
<dbReference type="RefSeq" id="XP_009022103.1">
    <property type="nucleotide sequence ID" value="XM_009023855.1"/>
</dbReference>
<protein>
    <recommendedName>
        <fullName evidence="3">Cell division cycle protein 27 homolog</fullName>
    </recommendedName>
</protein>
<accession>T1FAL3</accession>
<sequence length="507" mass="57629">MIFEQLQRLYEAKMYEDVKLLSILAVTITQKNPDQFNSTTRYQIFCYQGDAYYHTGEYHSAINSYKNALQIRSFNKSKGKKSYTTQPMSLTALKGLISLGMNSSEVEQIISQSPGPHNNPSIEWLSNWVQAQGLAKSLEYKSAASLLQSMDSQMTNIDVLAQSAEMYFLSGNYFKAISIRELNPLYYKKLDIYAFLLYQEQFKNTCLEKLASKTSMFPESAVEPWTINGYYNISFNKAPKAIYLAQKALTIEPRNFEAVMMNGIALMVNADYQEALVKFREAIHISPTRYEPHYFVVEIYWKTNRPKEAVACAIEYQRLAPSARSYTLHAVILLKDGSSISFEKARPILEKAIAIDPEHLEAVLLLARVYENSNNCQAAINLLEQCSPKQPSLRYHKMMANLLIKLKNKMKALDHSITAKRICILESQKNKFDEMLFACLPASCHFRLEPLVTKGSICKTSEIPLRFYLSSDEDTLDGEKTNLGDFSLGILDGSFMNDVSDNLASFS</sequence>
<reference evidence="5 7" key="2">
    <citation type="journal article" date="2013" name="Nature">
        <title>Insights into bilaterian evolution from three spiralian genomes.</title>
        <authorList>
            <person name="Simakov O."/>
            <person name="Marletaz F."/>
            <person name="Cho S.J."/>
            <person name="Edsinger-Gonzales E."/>
            <person name="Havlak P."/>
            <person name="Hellsten U."/>
            <person name="Kuo D.H."/>
            <person name="Larsson T."/>
            <person name="Lv J."/>
            <person name="Arendt D."/>
            <person name="Savage R."/>
            <person name="Osoegawa K."/>
            <person name="de Jong P."/>
            <person name="Grimwood J."/>
            <person name="Chapman J.A."/>
            <person name="Shapiro H."/>
            <person name="Aerts A."/>
            <person name="Otillar R.P."/>
            <person name="Terry A.Y."/>
            <person name="Boore J.L."/>
            <person name="Grigoriev I.V."/>
            <person name="Lindberg D.R."/>
            <person name="Seaver E.C."/>
            <person name="Weisblat D.A."/>
            <person name="Putnam N.H."/>
            <person name="Rokhsar D.S."/>
        </authorList>
    </citation>
    <scope>NUCLEOTIDE SEQUENCE</scope>
</reference>
<evidence type="ECO:0000313" key="5">
    <source>
        <dbReference type="EMBL" id="ESN99741.1"/>
    </source>
</evidence>
<dbReference type="EMBL" id="KB097070">
    <property type="protein sequence ID" value="ESN99741.1"/>
    <property type="molecule type" value="Genomic_DNA"/>
</dbReference>
<evidence type="ECO:0000256" key="1">
    <source>
        <dbReference type="ARBA" id="ARBA00022803"/>
    </source>
</evidence>